<evidence type="ECO:0000256" key="3">
    <source>
        <dbReference type="ARBA" id="ARBA00023315"/>
    </source>
</evidence>
<dbReference type="SMART" id="SM00563">
    <property type="entry name" value="PlsC"/>
    <property type="match status" value="1"/>
</dbReference>
<dbReference type="AlphaFoldDB" id="A0A662ZEJ0"/>
<dbReference type="PANTHER" id="PTHR10434:SF11">
    <property type="entry name" value="1-ACYL-SN-GLYCEROL-3-PHOSPHATE ACYLTRANSFERASE"/>
    <property type="match status" value="1"/>
</dbReference>
<gene>
    <name evidence="6" type="ORF">SAMN02910344_00295</name>
</gene>
<evidence type="ECO:0000256" key="4">
    <source>
        <dbReference type="SAM" id="Phobius"/>
    </source>
</evidence>
<evidence type="ECO:0000313" key="7">
    <source>
        <dbReference type="Proteomes" id="UP000243745"/>
    </source>
</evidence>
<dbReference type="OrthoDB" id="9812274at2"/>
<dbReference type="CDD" id="cd07989">
    <property type="entry name" value="LPLAT_AGPAT-like"/>
    <property type="match status" value="1"/>
</dbReference>
<keyword evidence="4" id="KW-0812">Transmembrane</keyword>
<sequence length="277" mass="31287">MQKIALILRSLATLTVFGVFSLGAVLLGVPVFFLLSLVIRNGRKRCLVLRGLVKSSFRFIVFLSGIMFVFRVHFRDVEDEKDSAATSDRSMSSSSGRGRIYISNHPTLVDYVILLTHTEVTVNTMVKHSLTVGFMRHIINHLGYVNNLSSLDEVSSSLKNGDSLLIFPEGSRTHGDICFKRGAANLASRLDMDIVPIFIYCSEPEYLSRGFLNIMAPKHVPHFYIERHRPIKVSDMVPEDNLPPAVRARHLNRYLEKMYREKIPELKSACDEGRAGF</sequence>
<keyword evidence="7" id="KW-1185">Reference proteome</keyword>
<reference evidence="6 7" key="1">
    <citation type="submission" date="2016-10" db="EMBL/GenBank/DDBJ databases">
        <authorList>
            <person name="Varghese N."/>
            <person name="Submissions S."/>
        </authorList>
    </citation>
    <scope>NUCLEOTIDE SEQUENCE [LARGE SCALE GENOMIC DNA]</scope>
    <source>
        <strain evidence="6 7">DSM 1361</strain>
    </source>
</reference>
<keyword evidence="3 6" id="KW-0012">Acyltransferase</keyword>
<accession>A0A662ZEJ0</accession>
<keyword evidence="4" id="KW-1133">Transmembrane helix</keyword>
<dbReference type="EMBL" id="FOXF01000003">
    <property type="protein sequence ID" value="SFP04575.1"/>
    <property type="molecule type" value="Genomic_DNA"/>
</dbReference>
<feature type="transmembrane region" description="Helical" evidence="4">
    <location>
        <begin position="56"/>
        <end position="74"/>
    </location>
</feature>
<evidence type="ECO:0000313" key="6">
    <source>
        <dbReference type="EMBL" id="SFP04575.1"/>
    </source>
</evidence>
<evidence type="ECO:0000256" key="2">
    <source>
        <dbReference type="ARBA" id="ARBA00022679"/>
    </source>
</evidence>
<proteinExistence type="predicted"/>
<evidence type="ECO:0000259" key="5">
    <source>
        <dbReference type="SMART" id="SM00563"/>
    </source>
</evidence>
<comment type="pathway">
    <text evidence="1">Lipid metabolism.</text>
</comment>
<name>A0A662ZEJ0_9GAMM</name>
<dbReference type="SUPFAM" id="SSF69593">
    <property type="entry name" value="Glycerol-3-phosphate (1)-acyltransferase"/>
    <property type="match status" value="1"/>
</dbReference>
<keyword evidence="4" id="KW-0472">Membrane</keyword>
<keyword evidence="2 6" id="KW-0808">Transferase</keyword>
<dbReference type="Proteomes" id="UP000243745">
    <property type="component" value="Unassembled WGS sequence"/>
</dbReference>
<dbReference type="GO" id="GO:0006654">
    <property type="term" value="P:phosphatidic acid biosynthetic process"/>
    <property type="evidence" value="ECO:0007669"/>
    <property type="project" value="TreeGrafter"/>
</dbReference>
<dbReference type="InterPro" id="IPR002123">
    <property type="entry name" value="Plipid/glycerol_acylTrfase"/>
</dbReference>
<protein>
    <submittedName>
        <fullName evidence="6">1-acyl-sn-glycerol-3-phosphate acyltransferase</fullName>
    </submittedName>
</protein>
<feature type="domain" description="Phospholipid/glycerol acyltransferase" evidence="5">
    <location>
        <begin position="99"/>
        <end position="202"/>
    </location>
</feature>
<dbReference type="RefSeq" id="WP_093140254.1">
    <property type="nucleotide sequence ID" value="NZ_FOXF01000003.1"/>
</dbReference>
<dbReference type="PANTHER" id="PTHR10434">
    <property type="entry name" value="1-ACYL-SN-GLYCEROL-3-PHOSPHATE ACYLTRANSFERASE"/>
    <property type="match status" value="1"/>
</dbReference>
<feature type="transmembrane region" description="Helical" evidence="4">
    <location>
        <begin position="6"/>
        <end position="35"/>
    </location>
</feature>
<dbReference type="GO" id="GO:0003841">
    <property type="term" value="F:1-acylglycerol-3-phosphate O-acyltransferase activity"/>
    <property type="evidence" value="ECO:0007669"/>
    <property type="project" value="TreeGrafter"/>
</dbReference>
<evidence type="ECO:0000256" key="1">
    <source>
        <dbReference type="ARBA" id="ARBA00005189"/>
    </source>
</evidence>
<dbReference type="Pfam" id="PF01553">
    <property type="entry name" value="Acyltransferase"/>
    <property type="match status" value="1"/>
</dbReference>
<organism evidence="6 7">
    <name type="scientific">Ruminobacter amylophilus</name>
    <dbReference type="NCBI Taxonomy" id="867"/>
    <lineage>
        <taxon>Bacteria</taxon>
        <taxon>Pseudomonadati</taxon>
        <taxon>Pseudomonadota</taxon>
        <taxon>Gammaproteobacteria</taxon>
        <taxon>Aeromonadales</taxon>
        <taxon>Succinivibrionaceae</taxon>
        <taxon>Ruminobacter</taxon>
    </lineage>
</organism>